<dbReference type="OrthoDB" id="9796655at2"/>
<reference evidence="3" key="3">
    <citation type="submission" date="2020-10" db="EMBL/GenBank/DDBJ databases">
        <authorList>
            <consortium name="NCBI Pathogen Detection Project"/>
        </authorList>
    </citation>
    <scope>NUCLEOTIDE SEQUENCE</scope>
    <source>
        <strain evidence="3">CAVp300</strain>
    </source>
</reference>
<feature type="domain" description="HTH luxR-type" evidence="2">
    <location>
        <begin position="106"/>
        <end position="171"/>
    </location>
</feature>
<evidence type="ECO:0000259" key="2">
    <source>
        <dbReference type="PROSITE" id="PS50043"/>
    </source>
</evidence>
<sequence>MNDHSFVRFFIVTDNMYLYLGFKSLIEQIGVYNNKVWTISQTNKLPECSIYSKERSYDIIISDNYLHRYLASQNAVKNVIILPANFDVTTYVDCFNDLKSIKVDSLEKCLKQLSLREKLLFAFFSAGIDDDSIAAILQISKKTISAHRRNILAKLNLKNRNELYLYALAIKEGDQ</sequence>
<dbReference type="Proteomes" id="UP000192521">
    <property type="component" value="Unassembled WGS sequence"/>
</dbReference>
<dbReference type="Gene3D" id="1.10.10.10">
    <property type="entry name" value="Winged helix-like DNA-binding domain superfamily/Winged helix DNA-binding domain"/>
    <property type="match status" value="1"/>
</dbReference>
<dbReference type="RefSeq" id="WP_047369901.1">
    <property type="nucleotide sequence ID" value="NZ_CABMNU010000005.1"/>
</dbReference>
<name>A0A9P3T3P2_KLUIN</name>
<accession>A0A9P3T3P2</accession>
<dbReference type="EMBL" id="DACSUM010000004">
    <property type="protein sequence ID" value="HAT3580393.1"/>
    <property type="molecule type" value="Genomic_DNA"/>
</dbReference>
<dbReference type="CDD" id="cd06170">
    <property type="entry name" value="LuxR_C_like"/>
    <property type="match status" value="1"/>
</dbReference>
<dbReference type="EMBL" id="MWPR01000021">
    <property type="protein sequence ID" value="ORJ49571.1"/>
    <property type="molecule type" value="Genomic_DNA"/>
</dbReference>
<dbReference type="GO" id="GO:0006355">
    <property type="term" value="P:regulation of DNA-templated transcription"/>
    <property type="evidence" value="ECO:0007669"/>
    <property type="project" value="InterPro"/>
</dbReference>
<dbReference type="SMART" id="SM00421">
    <property type="entry name" value="HTH_LUXR"/>
    <property type="match status" value="1"/>
</dbReference>
<reference evidence="4 5" key="1">
    <citation type="submission" date="2017-02" db="EMBL/GenBank/DDBJ databases">
        <title>Draft genome sequence of a Kluyvera intermedia isolate from a patient with a pancreatic abscess.</title>
        <authorList>
            <person name="Thele R."/>
        </authorList>
    </citation>
    <scope>NUCLEOTIDE SEQUENCE [LARGE SCALE GENOMIC DNA]</scope>
    <source>
        <strain evidence="4 5">FOSA7093</strain>
    </source>
</reference>
<dbReference type="SUPFAM" id="SSF46894">
    <property type="entry name" value="C-terminal effector domain of the bipartite response regulators"/>
    <property type="match status" value="1"/>
</dbReference>
<dbReference type="AlphaFoldDB" id="A0A9P3T3P2"/>
<gene>
    <name evidence="4" type="ORF">B2M27_14770</name>
    <name evidence="3" type="ORF">I8531_000650</name>
</gene>
<dbReference type="GO" id="GO:0003677">
    <property type="term" value="F:DNA binding"/>
    <property type="evidence" value="ECO:0007669"/>
    <property type="project" value="UniProtKB-KW"/>
</dbReference>
<evidence type="ECO:0000313" key="4">
    <source>
        <dbReference type="EMBL" id="ORJ49571.1"/>
    </source>
</evidence>
<evidence type="ECO:0000313" key="6">
    <source>
        <dbReference type="Proteomes" id="UP000867740"/>
    </source>
</evidence>
<dbReference type="PROSITE" id="PS50043">
    <property type="entry name" value="HTH_LUXR_2"/>
    <property type="match status" value="1"/>
</dbReference>
<dbReference type="PRINTS" id="PR00038">
    <property type="entry name" value="HTHLUXR"/>
</dbReference>
<organism evidence="3 6">
    <name type="scientific">Kluyvera intermedia</name>
    <name type="common">Enterobacter intermedius</name>
    <dbReference type="NCBI Taxonomy" id="61648"/>
    <lineage>
        <taxon>Bacteria</taxon>
        <taxon>Pseudomonadati</taxon>
        <taxon>Pseudomonadota</taxon>
        <taxon>Gammaproteobacteria</taxon>
        <taxon>Enterobacterales</taxon>
        <taxon>Enterobacteriaceae</taxon>
        <taxon>Kluyvera</taxon>
    </lineage>
</organism>
<evidence type="ECO:0000313" key="3">
    <source>
        <dbReference type="EMBL" id="HAT3580393.1"/>
    </source>
</evidence>
<evidence type="ECO:0000313" key="5">
    <source>
        <dbReference type="Proteomes" id="UP000192521"/>
    </source>
</evidence>
<protein>
    <submittedName>
        <fullName evidence="3">Helix-turn-helix transcriptional regulator</fullName>
    </submittedName>
</protein>
<keyword evidence="1" id="KW-0238">DNA-binding</keyword>
<dbReference type="InterPro" id="IPR016032">
    <property type="entry name" value="Sig_transdc_resp-reg_C-effctor"/>
</dbReference>
<evidence type="ECO:0000256" key="1">
    <source>
        <dbReference type="ARBA" id="ARBA00023125"/>
    </source>
</evidence>
<keyword evidence="5" id="KW-1185">Reference proteome</keyword>
<dbReference type="InterPro" id="IPR000792">
    <property type="entry name" value="Tscrpt_reg_LuxR_C"/>
</dbReference>
<proteinExistence type="predicted"/>
<reference evidence="3" key="2">
    <citation type="journal article" date="2018" name="Genome Biol.">
        <title>SKESA: strategic k-mer extension for scrupulous assemblies.</title>
        <authorList>
            <person name="Souvorov A."/>
            <person name="Agarwala R."/>
            <person name="Lipman D.J."/>
        </authorList>
    </citation>
    <scope>NUCLEOTIDE SEQUENCE</scope>
    <source>
        <strain evidence="3">CAVp300</strain>
    </source>
</reference>
<dbReference type="Proteomes" id="UP000867740">
    <property type="component" value="Unassembled WGS sequence"/>
</dbReference>
<dbReference type="InterPro" id="IPR036388">
    <property type="entry name" value="WH-like_DNA-bd_sf"/>
</dbReference>
<dbReference type="Pfam" id="PF00196">
    <property type="entry name" value="GerE"/>
    <property type="match status" value="1"/>
</dbReference>
<comment type="caution">
    <text evidence="3">The sequence shown here is derived from an EMBL/GenBank/DDBJ whole genome shotgun (WGS) entry which is preliminary data.</text>
</comment>